<feature type="compositionally biased region" description="Polar residues" evidence="1">
    <location>
        <begin position="119"/>
        <end position="141"/>
    </location>
</feature>
<dbReference type="Proteomes" id="UP001465976">
    <property type="component" value="Unassembled WGS sequence"/>
</dbReference>
<evidence type="ECO:0000313" key="3">
    <source>
        <dbReference type="Proteomes" id="UP001465976"/>
    </source>
</evidence>
<reference evidence="2 3" key="1">
    <citation type="submission" date="2024-02" db="EMBL/GenBank/DDBJ databases">
        <title>A draft genome for the cacao thread blight pathogen Marasmius crinis-equi.</title>
        <authorList>
            <person name="Cohen S.P."/>
            <person name="Baruah I.K."/>
            <person name="Amoako-Attah I."/>
            <person name="Bukari Y."/>
            <person name="Meinhardt L.W."/>
            <person name="Bailey B.A."/>
        </authorList>
    </citation>
    <scope>NUCLEOTIDE SEQUENCE [LARGE SCALE GENOMIC DNA]</scope>
    <source>
        <strain evidence="2 3">GH-76</strain>
    </source>
</reference>
<comment type="caution">
    <text evidence="2">The sequence shown here is derived from an EMBL/GenBank/DDBJ whole genome shotgun (WGS) entry which is preliminary data.</text>
</comment>
<proteinExistence type="predicted"/>
<accession>A0ABR3F861</accession>
<protein>
    <submittedName>
        <fullName evidence="2">Uncharacterized protein</fullName>
    </submittedName>
</protein>
<feature type="compositionally biased region" description="Polar residues" evidence="1">
    <location>
        <begin position="175"/>
        <end position="200"/>
    </location>
</feature>
<sequence>MHVQHELSWSDDFLATPSPSSSLRQTLDSFPTADNFLPSLKTTSSSDFVIDENYISNLAVPPVPCDPSLSSEPSGASAVPYQQDPLLPLFTSQYPPFEHHSLPPCPDEWLNWQGLPDPSNASSHLPPHSSGSFNPSMSYQRQGYAPTFPDGSYSQPPSKQQLYFPQLPHHPMQFRPQQPETLPQLSPGQSPQVAQSIQTP</sequence>
<feature type="region of interest" description="Disordered" evidence="1">
    <location>
        <begin position="113"/>
        <end position="200"/>
    </location>
</feature>
<feature type="region of interest" description="Disordered" evidence="1">
    <location>
        <begin position="1"/>
        <end position="21"/>
    </location>
</feature>
<organism evidence="2 3">
    <name type="scientific">Marasmius crinis-equi</name>
    <dbReference type="NCBI Taxonomy" id="585013"/>
    <lineage>
        <taxon>Eukaryota</taxon>
        <taxon>Fungi</taxon>
        <taxon>Dikarya</taxon>
        <taxon>Basidiomycota</taxon>
        <taxon>Agaricomycotina</taxon>
        <taxon>Agaricomycetes</taxon>
        <taxon>Agaricomycetidae</taxon>
        <taxon>Agaricales</taxon>
        <taxon>Marasmiineae</taxon>
        <taxon>Marasmiaceae</taxon>
        <taxon>Marasmius</taxon>
    </lineage>
</organism>
<keyword evidence="3" id="KW-1185">Reference proteome</keyword>
<name>A0ABR3F861_9AGAR</name>
<gene>
    <name evidence="2" type="ORF">V5O48_010495</name>
</gene>
<evidence type="ECO:0000313" key="2">
    <source>
        <dbReference type="EMBL" id="KAL0571460.1"/>
    </source>
</evidence>
<evidence type="ECO:0000256" key="1">
    <source>
        <dbReference type="SAM" id="MobiDB-lite"/>
    </source>
</evidence>
<feature type="compositionally biased region" description="Polar residues" evidence="1">
    <location>
        <begin position="152"/>
        <end position="163"/>
    </location>
</feature>
<dbReference type="EMBL" id="JBAHYK010000768">
    <property type="protein sequence ID" value="KAL0571460.1"/>
    <property type="molecule type" value="Genomic_DNA"/>
</dbReference>